<evidence type="ECO:0000313" key="7">
    <source>
        <dbReference type="EMBL" id="MFC3959434.1"/>
    </source>
</evidence>
<name>A0ABD5NR76_9EURY</name>
<dbReference type="RefSeq" id="WP_256532950.1">
    <property type="nucleotide sequence ID" value="NZ_CP101824.1"/>
</dbReference>
<feature type="transmembrane region" description="Helical" evidence="6">
    <location>
        <begin position="393"/>
        <end position="413"/>
    </location>
</feature>
<comment type="subcellular location">
    <subcellularLocation>
        <location evidence="1">Cell membrane</location>
        <topology evidence="1">Multi-pass membrane protein</topology>
    </subcellularLocation>
</comment>
<evidence type="ECO:0000256" key="4">
    <source>
        <dbReference type="ARBA" id="ARBA00022989"/>
    </source>
</evidence>
<keyword evidence="8" id="KW-1185">Reference proteome</keyword>
<keyword evidence="2" id="KW-1003">Cell membrane</keyword>
<evidence type="ECO:0000256" key="5">
    <source>
        <dbReference type="ARBA" id="ARBA00023136"/>
    </source>
</evidence>
<dbReference type="Proteomes" id="UP001595846">
    <property type="component" value="Unassembled WGS sequence"/>
</dbReference>
<feature type="transmembrane region" description="Helical" evidence="6">
    <location>
        <begin position="332"/>
        <end position="348"/>
    </location>
</feature>
<feature type="transmembrane region" description="Helical" evidence="6">
    <location>
        <begin position="369"/>
        <end position="387"/>
    </location>
</feature>
<dbReference type="EMBL" id="JBHSAQ010000013">
    <property type="protein sequence ID" value="MFC3959434.1"/>
    <property type="molecule type" value="Genomic_DNA"/>
</dbReference>
<feature type="transmembrane region" description="Helical" evidence="6">
    <location>
        <begin position="453"/>
        <end position="474"/>
    </location>
</feature>
<dbReference type="PANTHER" id="PTHR30250:SF11">
    <property type="entry name" value="O-ANTIGEN TRANSPORTER-RELATED"/>
    <property type="match status" value="1"/>
</dbReference>
<dbReference type="GO" id="GO:0005886">
    <property type="term" value="C:plasma membrane"/>
    <property type="evidence" value="ECO:0007669"/>
    <property type="project" value="UniProtKB-SubCell"/>
</dbReference>
<accession>A0ABD5NR76</accession>
<feature type="transmembrane region" description="Helical" evidence="6">
    <location>
        <begin position="118"/>
        <end position="139"/>
    </location>
</feature>
<dbReference type="CDD" id="cd13128">
    <property type="entry name" value="MATE_Wzx_like"/>
    <property type="match status" value="1"/>
</dbReference>
<dbReference type="PANTHER" id="PTHR30250">
    <property type="entry name" value="PST FAMILY PREDICTED COLANIC ACID TRANSPORTER"/>
    <property type="match status" value="1"/>
</dbReference>
<evidence type="ECO:0000256" key="1">
    <source>
        <dbReference type="ARBA" id="ARBA00004651"/>
    </source>
</evidence>
<comment type="caution">
    <text evidence="7">The sequence shown here is derived from an EMBL/GenBank/DDBJ whole genome shotgun (WGS) entry which is preliminary data.</text>
</comment>
<feature type="transmembrane region" description="Helical" evidence="6">
    <location>
        <begin position="41"/>
        <end position="63"/>
    </location>
</feature>
<sequence>MTAGAEYLRRFRSALLAEAINVGAAVVLTVGLARLMDPDSYGVLFLALSVLGVAQLLSAFGVSKSAGRYIAEYRETDPAQLPHILRSAFTFNAATILAVSIVLLVVRDDLARAIGEPALEPLLLVGIAFVVGQTLVTFCKQTIQGFEDIGVSSRLVAANKVGRLVGALGLVALGYEALGALVGYVASSLAVSAVGLAYLYIRKIRTAPDEPIESGLRRRLARYSAPIAVNQTAHSLDNYIDTIVVGAMLGPAAVSYYTIGFQLARFLGAPMTALGFTLSPAFGSQKAAGRPDRAARLYETALTKGLLVYVPAAAGVVLLAEPGVEYVFGADYRGAVPVLQVMAAFVVIRTVQTLSSDGLDYLGRARTRAVIKLTTAVANVCLTVVLVSEMGVVGAAIATVATSSCYAGVTCYLMHRELALRLRWLGRRIGEILAITALMSVVVWAIAPFVTGIVTLAAVVAAGVAVWGLAGLYAGTLDVALVRRTLS</sequence>
<dbReference type="AlphaFoldDB" id="A0ABD5NR76"/>
<proteinExistence type="predicted"/>
<dbReference type="GeneID" id="73902058"/>
<evidence type="ECO:0000313" key="8">
    <source>
        <dbReference type="Proteomes" id="UP001595846"/>
    </source>
</evidence>
<keyword evidence="4 6" id="KW-1133">Transmembrane helix</keyword>
<evidence type="ECO:0000256" key="6">
    <source>
        <dbReference type="SAM" id="Phobius"/>
    </source>
</evidence>
<dbReference type="InterPro" id="IPR050833">
    <property type="entry name" value="Poly_Biosynth_Transport"/>
</dbReference>
<feature type="transmembrane region" description="Helical" evidence="6">
    <location>
        <begin position="425"/>
        <end position="447"/>
    </location>
</feature>
<keyword evidence="3 6" id="KW-0812">Transmembrane</keyword>
<keyword evidence="5 6" id="KW-0472">Membrane</keyword>
<feature type="transmembrane region" description="Helical" evidence="6">
    <location>
        <begin position="151"/>
        <end position="175"/>
    </location>
</feature>
<gene>
    <name evidence="7" type="ORF">ACFOUR_13810</name>
</gene>
<dbReference type="Pfam" id="PF01943">
    <property type="entry name" value="Polysacc_synt"/>
    <property type="match status" value="1"/>
</dbReference>
<reference evidence="7 8" key="1">
    <citation type="journal article" date="2019" name="Int. J. Syst. Evol. Microbiol.">
        <title>The Global Catalogue of Microorganisms (GCM) 10K type strain sequencing project: providing services to taxonomists for standard genome sequencing and annotation.</title>
        <authorList>
            <consortium name="The Broad Institute Genomics Platform"/>
            <consortium name="The Broad Institute Genome Sequencing Center for Infectious Disease"/>
            <person name="Wu L."/>
            <person name="Ma J."/>
        </authorList>
    </citation>
    <scope>NUCLEOTIDE SEQUENCE [LARGE SCALE GENOMIC DNA]</scope>
    <source>
        <strain evidence="7 8">IBRC-M 10256</strain>
    </source>
</reference>
<organism evidence="7 8">
    <name type="scientific">Halovivax cerinus</name>
    <dbReference type="NCBI Taxonomy" id="1487865"/>
    <lineage>
        <taxon>Archaea</taxon>
        <taxon>Methanobacteriati</taxon>
        <taxon>Methanobacteriota</taxon>
        <taxon>Stenosarchaea group</taxon>
        <taxon>Halobacteria</taxon>
        <taxon>Halobacteriales</taxon>
        <taxon>Natrialbaceae</taxon>
        <taxon>Halovivax</taxon>
    </lineage>
</organism>
<evidence type="ECO:0000256" key="3">
    <source>
        <dbReference type="ARBA" id="ARBA00022692"/>
    </source>
</evidence>
<feature type="transmembrane region" description="Helical" evidence="6">
    <location>
        <begin position="15"/>
        <end position="35"/>
    </location>
</feature>
<dbReference type="InterPro" id="IPR002797">
    <property type="entry name" value="Polysacc_synth"/>
</dbReference>
<evidence type="ECO:0000256" key="2">
    <source>
        <dbReference type="ARBA" id="ARBA00022475"/>
    </source>
</evidence>
<feature type="transmembrane region" description="Helical" evidence="6">
    <location>
        <begin position="84"/>
        <end position="106"/>
    </location>
</feature>
<feature type="transmembrane region" description="Helical" evidence="6">
    <location>
        <begin position="301"/>
        <end position="320"/>
    </location>
</feature>
<protein>
    <submittedName>
        <fullName evidence="7">Flippase</fullName>
    </submittedName>
</protein>